<evidence type="ECO:0000256" key="3">
    <source>
        <dbReference type="ARBA" id="ARBA00022679"/>
    </source>
</evidence>
<dbReference type="PANTHER" id="PTHR37817:SF1">
    <property type="entry name" value="N-ACETYLTRANSFERASE EIS"/>
    <property type="match status" value="1"/>
</dbReference>
<keyword evidence="4 5" id="KW-0012">Acyltransferase</keyword>
<gene>
    <name evidence="7" type="primary">eis_1</name>
    <name evidence="7" type="ORF">MARA_25980</name>
</gene>
<sequence>MSALAPRDITDAQWRDVPLLTATSFGSTWHPETFAAWRTAMPPRSSVVVVDGDDLVGQAHYLDFELTVPGGAVLPTAGITWVGVAPTHRRRGLLRAMYTDLHDRFAENGYPLAALTATEGGIYGRFGYGPATVDTEFSLDRRFARFHRDAPDPGGVRIVRPGEHRDELAAIYDRYRRGTPGGLARPTPLWDDLLADWEDSRGGGTAWFCFLHDDGYLLYRLFRGSARTVRVEEFTAVTPEAHVALWRALIGLDLVETITVVSHPGDPLPYLLDDPRLVRTTGSEDGLWLRLMDVPRALAARTYAADVDTVLEVGDGFRSDGGRFALSIRDGRAECAPTDAPAEFALDLDVLGSLYLGAHSAALLAAANRIRGSDRTQLARLDAAFRSDVPARLGFHF</sequence>
<feature type="binding site" evidence="5">
    <location>
        <begin position="82"/>
        <end position="84"/>
    </location>
    <ligand>
        <name>acetyl-CoA</name>
        <dbReference type="ChEBI" id="CHEBI:57288"/>
    </ligand>
</feature>
<protein>
    <submittedName>
        <fullName evidence="7">UPF0256 protein</fullName>
    </submittedName>
</protein>
<reference evidence="7 8" key="1">
    <citation type="journal article" date="2019" name="Emerg. Microbes Infect.">
        <title>Comprehensive subspecies identification of 175 nontuberculous mycobacteria species based on 7547 genomic profiles.</title>
        <authorList>
            <person name="Matsumoto Y."/>
            <person name="Kinjo T."/>
            <person name="Motooka D."/>
            <person name="Nabeya D."/>
            <person name="Jung N."/>
            <person name="Uechi K."/>
            <person name="Horii T."/>
            <person name="Iida T."/>
            <person name="Fujita J."/>
            <person name="Nakamura S."/>
        </authorList>
    </citation>
    <scope>NUCLEOTIDE SEQUENCE [LARGE SCALE GENOMIC DNA]</scope>
    <source>
        <strain evidence="7 8">JCM 18538</strain>
    </source>
</reference>
<feature type="domain" description="N-acetyltransferase" evidence="6">
    <location>
        <begin position="7"/>
        <end position="151"/>
    </location>
</feature>
<dbReference type="InterPro" id="IPR051554">
    <property type="entry name" value="Acetyltransferase_Eis"/>
</dbReference>
<dbReference type="SUPFAM" id="SSF55729">
    <property type="entry name" value="Acyl-CoA N-acyltransferases (Nat)"/>
    <property type="match status" value="1"/>
</dbReference>
<feature type="active site" description="Proton acceptor; via carboxylate" evidence="5">
    <location>
        <position position="397"/>
    </location>
</feature>
<dbReference type="PROSITE" id="PS51186">
    <property type="entry name" value="GNAT"/>
    <property type="match status" value="1"/>
</dbReference>
<proteinExistence type="inferred from homology"/>
<dbReference type="InterPro" id="IPR041380">
    <property type="entry name" value="Acetyltransf_17"/>
</dbReference>
<evidence type="ECO:0000313" key="7">
    <source>
        <dbReference type="EMBL" id="BBY49130.1"/>
    </source>
</evidence>
<dbReference type="InterPro" id="IPR025559">
    <property type="entry name" value="Eis_dom"/>
</dbReference>
<dbReference type="Pfam" id="PF13527">
    <property type="entry name" value="Acetyltransf_9"/>
    <property type="match status" value="1"/>
</dbReference>
<dbReference type="NCBIfam" id="NF002367">
    <property type="entry name" value="PRK01346.1-4"/>
    <property type="match status" value="1"/>
</dbReference>
<dbReference type="Gene3D" id="3.30.1050.10">
    <property type="entry name" value="SCP2 sterol-binding domain"/>
    <property type="match status" value="1"/>
</dbReference>
<accession>A0A7I7RY63</accession>
<dbReference type="SUPFAM" id="SSF55718">
    <property type="entry name" value="SCP-like"/>
    <property type="match status" value="1"/>
</dbReference>
<evidence type="ECO:0000256" key="1">
    <source>
        <dbReference type="ARBA" id="ARBA00009213"/>
    </source>
</evidence>
<dbReference type="GO" id="GO:0030649">
    <property type="term" value="P:aminoglycoside antibiotic catabolic process"/>
    <property type="evidence" value="ECO:0007669"/>
    <property type="project" value="TreeGrafter"/>
</dbReference>
<dbReference type="InterPro" id="IPR016181">
    <property type="entry name" value="Acyl_CoA_acyltransferase"/>
</dbReference>
<dbReference type="GO" id="GO:0034069">
    <property type="term" value="F:aminoglycoside N-acetyltransferase activity"/>
    <property type="evidence" value="ECO:0007669"/>
    <property type="project" value="TreeGrafter"/>
</dbReference>
<dbReference type="InterPro" id="IPR036527">
    <property type="entry name" value="SCP2_sterol-bd_dom_sf"/>
</dbReference>
<keyword evidence="2" id="KW-1036">Host cytoplasmic vesicle</keyword>
<dbReference type="AlphaFoldDB" id="A0A7I7RY63"/>
<evidence type="ECO:0000256" key="4">
    <source>
        <dbReference type="ARBA" id="ARBA00023315"/>
    </source>
</evidence>
<evidence type="ECO:0000256" key="2">
    <source>
        <dbReference type="ARBA" id="ARBA00022488"/>
    </source>
</evidence>
<keyword evidence="3 5" id="KW-0808">Transferase</keyword>
<feature type="binding site" evidence="5">
    <location>
        <begin position="90"/>
        <end position="95"/>
    </location>
    <ligand>
        <name>acetyl-CoA</name>
        <dbReference type="ChEBI" id="CHEBI:57288"/>
    </ligand>
</feature>
<feature type="binding site" evidence="5">
    <location>
        <begin position="118"/>
        <end position="119"/>
    </location>
    <ligand>
        <name>acetyl-CoA</name>
        <dbReference type="ChEBI" id="CHEBI:57288"/>
    </ligand>
</feature>
<dbReference type="EMBL" id="AP022593">
    <property type="protein sequence ID" value="BBY49130.1"/>
    <property type="molecule type" value="Genomic_DNA"/>
</dbReference>
<dbReference type="PANTHER" id="PTHR37817">
    <property type="entry name" value="N-ACETYLTRANSFERASE EIS"/>
    <property type="match status" value="1"/>
</dbReference>
<dbReference type="Pfam" id="PF13530">
    <property type="entry name" value="SCP2_2"/>
    <property type="match status" value="1"/>
</dbReference>
<keyword evidence="8" id="KW-1185">Reference proteome</keyword>
<geneLocation type="plasmid" evidence="8">
    <name>pjcm18538 dna</name>
</geneLocation>
<dbReference type="Proteomes" id="UP000467428">
    <property type="component" value="Chromosome"/>
</dbReference>
<organism evidence="7 8">
    <name type="scientific">Mycolicibacterium arabiense</name>
    <dbReference type="NCBI Taxonomy" id="1286181"/>
    <lineage>
        <taxon>Bacteria</taxon>
        <taxon>Bacillati</taxon>
        <taxon>Actinomycetota</taxon>
        <taxon>Actinomycetes</taxon>
        <taxon>Mycobacteriales</taxon>
        <taxon>Mycobacteriaceae</taxon>
        <taxon>Mycolicibacterium</taxon>
    </lineage>
</organism>
<evidence type="ECO:0000256" key="5">
    <source>
        <dbReference type="HAMAP-Rule" id="MF_01812"/>
    </source>
</evidence>
<dbReference type="KEGG" id="marz:MARA_25980"/>
<evidence type="ECO:0000313" key="8">
    <source>
        <dbReference type="Proteomes" id="UP000467428"/>
    </source>
</evidence>
<dbReference type="NCBIfam" id="NF002368">
    <property type="entry name" value="PRK01346.1-5"/>
    <property type="match status" value="1"/>
</dbReference>
<name>A0A7I7RY63_9MYCO</name>
<feature type="active site" description="Proton donor" evidence="5">
    <location>
        <position position="123"/>
    </location>
</feature>
<dbReference type="Gene3D" id="3.40.630.30">
    <property type="match status" value="2"/>
</dbReference>
<comment type="similarity">
    <text evidence="1 5">Belongs to the acetyltransferase Eis family.</text>
</comment>
<dbReference type="Pfam" id="PF17668">
    <property type="entry name" value="Acetyltransf_17"/>
    <property type="match status" value="1"/>
</dbReference>
<evidence type="ECO:0000259" key="6">
    <source>
        <dbReference type="PROSITE" id="PS51186"/>
    </source>
</evidence>
<comment type="subunit">
    <text evidence="5">Homohexamer; trimer of dimers.</text>
</comment>
<dbReference type="InterPro" id="IPR000182">
    <property type="entry name" value="GNAT_dom"/>
</dbReference>
<dbReference type="HAMAP" id="MF_01812">
    <property type="entry name" value="Eis"/>
    <property type="match status" value="1"/>
</dbReference>
<dbReference type="InterPro" id="IPR022902">
    <property type="entry name" value="NAcTrfase_Eis"/>
</dbReference>
<dbReference type="RefSeq" id="WP_163918815.1">
    <property type="nucleotide sequence ID" value="NZ_AP022593.1"/>
</dbReference>